<proteinExistence type="predicted"/>
<comment type="caution">
    <text evidence="1">The sequence shown here is derived from an EMBL/GenBank/DDBJ whole genome shotgun (WGS) entry which is preliminary data.</text>
</comment>
<dbReference type="EMBL" id="AMZN01000004">
    <property type="protein sequence ID" value="ELR73587.1"/>
    <property type="molecule type" value="Genomic_DNA"/>
</dbReference>
<name>L8K2B2_9BACT</name>
<dbReference type="STRING" id="1237149.C900_02672"/>
<accession>L8K2B2</accession>
<evidence type="ECO:0000313" key="1">
    <source>
        <dbReference type="EMBL" id="ELR73587.1"/>
    </source>
</evidence>
<dbReference type="Proteomes" id="UP000011135">
    <property type="component" value="Unassembled WGS sequence"/>
</dbReference>
<protein>
    <submittedName>
        <fullName evidence="1">Uncharacterized protein</fullName>
    </submittedName>
</protein>
<dbReference type="AlphaFoldDB" id="L8K2B2"/>
<sequence>MVIYGKQDVHVPNGNTGFAKGMLVSTRDIEAISVCKKF</sequence>
<gene>
    <name evidence="1" type="ORF">C900_02672</name>
</gene>
<evidence type="ECO:0000313" key="2">
    <source>
        <dbReference type="Proteomes" id="UP000011135"/>
    </source>
</evidence>
<reference evidence="1 2" key="1">
    <citation type="submission" date="2012-12" db="EMBL/GenBank/DDBJ databases">
        <title>Genome assembly of Fulvivirga imtechensis AK7.</title>
        <authorList>
            <person name="Nupur N."/>
            <person name="Khatri I."/>
            <person name="Kumar R."/>
            <person name="Subramanian S."/>
            <person name="Pinnaka A."/>
        </authorList>
    </citation>
    <scope>NUCLEOTIDE SEQUENCE [LARGE SCALE GENOMIC DNA]</scope>
    <source>
        <strain evidence="1 2">AK7</strain>
    </source>
</reference>
<organism evidence="1 2">
    <name type="scientific">Fulvivirga imtechensis AK7</name>
    <dbReference type="NCBI Taxonomy" id="1237149"/>
    <lineage>
        <taxon>Bacteria</taxon>
        <taxon>Pseudomonadati</taxon>
        <taxon>Bacteroidota</taxon>
        <taxon>Cytophagia</taxon>
        <taxon>Cytophagales</taxon>
        <taxon>Fulvivirgaceae</taxon>
        <taxon>Fulvivirga</taxon>
    </lineage>
</organism>
<keyword evidence="2" id="KW-1185">Reference proteome</keyword>